<dbReference type="AlphaFoldDB" id="A0AA35ZEZ3"/>
<protein>
    <recommendedName>
        <fullName evidence="4">Oleosin</fullName>
    </recommendedName>
</protein>
<proteinExistence type="predicted"/>
<evidence type="ECO:0008006" key="4">
    <source>
        <dbReference type="Google" id="ProtNLM"/>
    </source>
</evidence>
<dbReference type="EMBL" id="OX465082">
    <property type="protein sequence ID" value="CAI9291380.1"/>
    <property type="molecule type" value="Genomic_DNA"/>
</dbReference>
<dbReference type="Proteomes" id="UP001177003">
    <property type="component" value="Chromosome 6"/>
</dbReference>
<evidence type="ECO:0000256" key="1">
    <source>
        <dbReference type="SAM" id="Phobius"/>
    </source>
</evidence>
<keyword evidence="1" id="KW-0472">Membrane</keyword>
<name>A0AA35ZEZ3_LACSI</name>
<evidence type="ECO:0000313" key="3">
    <source>
        <dbReference type="Proteomes" id="UP001177003"/>
    </source>
</evidence>
<feature type="transmembrane region" description="Helical" evidence="1">
    <location>
        <begin position="81"/>
        <end position="102"/>
    </location>
</feature>
<keyword evidence="1" id="KW-0812">Transmembrane</keyword>
<keyword evidence="1" id="KW-1133">Transmembrane helix</keyword>
<reference evidence="2" key="1">
    <citation type="submission" date="2023-04" db="EMBL/GenBank/DDBJ databases">
        <authorList>
            <person name="Vijverberg K."/>
            <person name="Xiong W."/>
            <person name="Schranz E."/>
        </authorList>
    </citation>
    <scope>NUCLEOTIDE SEQUENCE</scope>
</reference>
<keyword evidence="3" id="KW-1185">Reference proteome</keyword>
<organism evidence="2 3">
    <name type="scientific">Lactuca saligna</name>
    <name type="common">Willowleaf lettuce</name>
    <dbReference type="NCBI Taxonomy" id="75948"/>
    <lineage>
        <taxon>Eukaryota</taxon>
        <taxon>Viridiplantae</taxon>
        <taxon>Streptophyta</taxon>
        <taxon>Embryophyta</taxon>
        <taxon>Tracheophyta</taxon>
        <taxon>Spermatophyta</taxon>
        <taxon>Magnoliopsida</taxon>
        <taxon>eudicotyledons</taxon>
        <taxon>Gunneridae</taxon>
        <taxon>Pentapetalae</taxon>
        <taxon>asterids</taxon>
        <taxon>campanulids</taxon>
        <taxon>Asterales</taxon>
        <taxon>Asteraceae</taxon>
        <taxon>Cichorioideae</taxon>
        <taxon>Cichorieae</taxon>
        <taxon>Lactucinae</taxon>
        <taxon>Lactuca</taxon>
    </lineage>
</organism>
<accession>A0AA35ZEZ3</accession>
<gene>
    <name evidence="2" type="ORF">LSALG_LOCUS30524</name>
</gene>
<sequence>MSPSPITSPHHQPLYIHPPSLPHKPQTSMAANGSDQHVSLDQQFYEDLVKIVVPMIFAGHIISLSIVGLAIFLILIPMFMILIPVFIIMIPVLFPASFIFWICSYLTGEHPIGADQLEEVRKKIVKAAVGFTYNWI</sequence>
<feature type="transmembrane region" description="Helical" evidence="1">
    <location>
        <begin position="51"/>
        <end position="74"/>
    </location>
</feature>
<evidence type="ECO:0000313" key="2">
    <source>
        <dbReference type="EMBL" id="CAI9291380.1"/>
    </source>
</evidence>